<proteinExistence type="predicted"/>
<evidence type="ECO:0000313" key="2">
    <source>
        <dbReference type="Proteomes" id="UP000266389"/>
    </source>
</evidence>
<comment type="caution">
    <text evidence="1">The sequence shown here is derived from an EMBL/GenBank/DDBJ whole genome shotgun (WGS) entry which is preliminary data.</text>
</comment>
<dbReference type="AlphaFoldDB" id="A0A395LWU3"/>
<organism evidence="1 2">
    <name type="scientific">Candidatus Thermochlorobacter aerophilus</name>
    <dbReference type="NCBI Taxonomy" id="1868324"/>
    <lineage>
        <taxon>Bacteria</taxon>
        <taxon>Pseudomonadati</taxon>
        <taxon>Chlorobiota</taxon>
        <taxon>Chlorobiia</taxon>
        <taxon>Chlorobiales</taxon>
        <taxon>Candidatus Thermochlorobacteriaceae</taxon>
        <taxon>Candidatus Thermochlorobacter</taxon>
    </lineage>
</organism>
<evidence type="ECO:0000313" key="1">
    <source>
        <dbReference type="EMBL" id="RFM23103.1"/>
    </source>
</evidence>
<name>A0A395LWU3_9BACT</name>
<protein>
    <submittedName>
        <fullName evidence="1">Uncharacterized protein</fullName>
    </submittedName>
</protein>
<sequence>MTGKVDKRNEKLLSNIQLDNFDFLEIPELYIYSGELTRKEIAYLKERLEEMRRVRENCDYESQVRMRQANERDIAHFFGEMRYRRLQLRMQMNLKEYCERFLESSEDEVLARFSLRRTMRQLKRTLSRWFRRLNE</sequence>
<reference evidence="1 2" key="1">
    <citation type="journal article" date="2011" name="ISME J.">
        <title>Community ecology of hot spring cyanobacterial mats: predominant populations and their functional potential.</title>
        <authorList>
            <person name="Klatt C.G."/>
            <person name="Wood J.M."/>
            <person name="Rusch D.B."/>
            <person name="Bateson M.M."/>
            <person name="Hamamura N."/>
            <person name="Heidelberg J.F."/>
            <person name="Grossman A.R."/>
            <person name="Bhaya D."/>
            <person name="Cohan F.M."/>
            <person name="Kuhl M."/>
            <person name="Bryant D.A."/>
            <person name="Ward D.M."/>
        </authorList>
    </citation>
    <scope>NUCLEOTIDE SEQUENCE [LARGE SCALE GENOMIC DNA]</scope>
    <source>
        <strain evidence="1">OS</strain>
    </source>
</reference>
<accession>A0A395LWU3</accession>
<dbReference type="Proteomes" id="UP000266389">
    <property type="component" value="Unassembled WGS sequence"/>
</dbReference>
<gene>
    <name evidence="1" type="ORF">D0433_12595</name>
</gene>
<dbReference type="EMBL" id="PHFL01000070">
    <property type="protein sequence ID" value="RFM23103.1"/>
    <property type="molecule type" value="Genomic_DNA"/>
</dbReference>